<comment type="caution">
    <text evidence="1">The sequence shown here is derived from an EMBL/GenBank/DDBJ whole genome shotgun (WGS) entry which is preliminary data.</text>
</comment>
<dbReference type="AlphaFoldDB" id="A0A1J4JFW6"/>
<dbReference type="PANTHER" id="PTHR16078">
    <property type="entry name" value="COILED-COIL DOMAIN-CONTAINING PROTEIN 87"/>
    <property type="match status" value="1"/>
</dbReference>
<dbReference type="EMBL" id="MLAK01001182">
    <property type="protein sequence ID" value="OHS96357.1"/>
    <property type="molecule type" value="Genomic_DNA"/>
</dbReference>
<proteinExistence type="predicted"/>
<dbReference type="VEuPathDB" id="TrichDB:TRFO_10012"/>
<dbReference type="PANTHER" id="PTHR16078:SF1">
    <property type="entry name" value="COILED-COIL DOMAIN-CONTAINING PROTEIN 87"/>
    <property type="match status" value="1"/>
</dbReference>
<organism evidence="1 2">
    <name type="scientific">Tritrichomonas foetus</name>
    <dbReference type="NCBI Taxonomy" id="1144522"/>
    <lineage>
        <taxon>Eukaryota</taxon>
        <taxon>Metamonada</taxon>
        <taxon>Parabasalia</taxon>
        <taxon>Tritrichomonadida</taxon>
        <taxon>Tritrichomonadidae</taxon>
        <taxon>Tritrichomonas</taxon>
    </lineage>
</organism>
<gene>
    <name evidence="1" type="ORF">TRFO_10012</name>
</gene>
<protein>
    <submittedName>
        <fullName evidence="1">Uncharacterized protein</fullName>
    </submittedName>
</protein>
<sequence>MEGPISNEEMDSFLNVARHLSTDYEDYLRSFYGFPQDVPVNGKVEPLVTLETAICGAGEYVLHMQSKGYFKLNEPANSPVDVYKKTIYAKKMKEIIDKPRSDLSIKLPTKSEPFQRFWLSSNIVVKTVIEIRDLIFHDQYDQYEIEQKFVDRVASITRIMKHEGKLNESRQTRQQLYATMKYFILQVNKIRKELLETYIKSQKIVISQLNEQQLSEFNSIIPIETSNQVTTRENKSEFTNKMKLDEVDADFFINANKMMNKLPKLYHFSNFCLNDKSIKKTEKDISKYISTANATLTNEMNNKPHISFKNDSDININESNFNVQRPNTNQRRSRINVITSPIIKKTNLSTKSKCTKRDGGLHDTLPKNEINHLFWQNSDPLELKRKGEHVDQLNIISSFSSSIDLDKEHFAIDEEEITLPFRTFNNINIVSQNSRMDSMRFVTNSPNVTSSNGLLDNIEEEEESITASLPKIPISNYQFGTNRDDISFLNDQNVEVVSDDSGTEIHQRLDTIWGNLGFSIFQKLDMVVKYSQDSEISNKLSEALSSWEKAWEYVQQYNSQYKELKEYLVFHSTSVDALTTASEMFHGVKTAEKSLNQISDQLHRTYEDDLTYRKKSIPILIADRRIKIRYLCSNAGLNYDDILIDQNAT</sequence>
<name>A0A1J4JFW6_9EUKA</name>
<evidence type="ECO:0000313" key="2">
    <source>
        <dbReference type="Proteomes" id="UP000179807"/>
    </source>
</evidence>
<dbReference type="Proteomes" id="UP000179807">
    <property type="component" value="Unassembled WGS sequence"/>
</dbReference>
<dbReference type="GeneID" id="94829902"/>
<dbReference type="RefSeq" id="XP_068349494.1">
    <property type="nucleotide sequence ID" value="XM_068495198.1"/>
</dbReference>
<accession>A0A1J4JFW6</accession>
<keyword evidence="2" id="KW-1185">Reference proteome</keyword>
<dbReference type="InterPro" id="IPR037383">
    <property type="entry name" value="CCDC87"/>
</dbReference>
<reference evidence="1" key="1">
    <citation type="submission" date="2016-10" db="EMBL/GenBank/DDBJ databases">
        <authorList>
            <person name="Benchimol M."/>
            <person name="Almeida L.G."/>
            <person name="Vasconcelos A.T."/>
            <person name="Perreira-Neves A."/>
            <person name="Rosa I.A."/>
            <person name="Tasca T."/>
            <person name="Bogo M.R."/>
            <person name="de Souza W."/>
        </authorList>
    </citation>
    <scope>NUCLEOTIDE SEQUENCE [LARGE SCALE GENOMIC DNA]</scope>
    <source>
        <strain evidence="1">K</strain>
    </source>
</reference>
<evidence type="ECO:0000313" key="1">
    <source>
        <dbReference type="EMBL" id="OHS96357.1"/>
    </source>
</evidence>